<keyword evidence="1" id="KW-0175">Coiled coil</keyword>
<comment type="caution">
    <text evidence="4">The sequence shown here is derived from an EMBL/GenBank/DDBJ whole genome shotgun (WGS) entry which is preliminary data.</text>
</comment>
<feature type="transmembrane region" description="Helical" evidence="2">
    <location>
        <begin position="12"/>
        <end position="32"/>
    </location>
</feature>
<dbReference type="EMBL" id="JBHUML010000002">
    <property type="protein sequence ID" value="MFD2705288.1"/>
    <property type="molecule type" value="Genomic_DNA"/>
</dbReference>
<protein>
    <submittedName>
        <fullName evidence="4">Sporulation membrane protein YtrI</fullName>
    </submittedName>
</protein>
<evidence type="ECO:0000313" key="5">
    <source>
        <dbReference type="Proteomes" id="UP001597520"/>
    </source>
</evidence>
<evidence type="ECO:0000313" key="4">
    <source>
        <dbReference type="EMBL" id="MFD2705288.1"/>
    </source>
</evidence>
<dbReference type="RefSeq" id="WP_380712543.1">
    <property type="nucleotide sequence ID" value="NZ_JBHUML010000002.1"/>
</dbReference>
<evidence type="ECO:0000259" key="3">
    <source>
        <dbReference type="Pfam" id="PF26347"/>
    </source>
</evidence>
<dbReference type="InterPro" id="IPR048198">
    <property type="entry name" value="YtrI"/>
</dbReference>
<dbReference type="Pfam" id="PF26347">
    <property type="entry name" value="YtrI_sporulation"/>
    <property type="match status" value="1"/>
</dbReference>
<accession>A0ABW5SZY8</accession>
<feature type="coiled-coil region" evidence="1">
    <location>
        <begin position="38"/>
        <end position="74"/>
    </location>
</feature>
<dbReference type="InterPro" id="IPR058620">
    <property type="entry name" value="YtrI_C"/>
</dbReference>
<evidence type="ECO:0000256" key="1">
    <source>
        <dbReference type="SAM" id="Coils"/>
    </source>
</evidence>
<reference evidence="5" key="1">
    <citation type="journal article" date="2019" name="Int. J. Syst. Evol. Microbiol.">
        <title>The Global Catalogue of Microorganisms (GCM) 10K type strain sequencing project: providing services to taxonomists for standard genome sequencing and annotation.</title>
        <authorList>
            <consortium name="The Broad Institute Genomics Platform"/>
            <consortium name="The Broad Institute Genome Sequencing Center for Infectious Disease"/>
            <person name="Wu L."/>
            <person name="Ma J."/>
        </authorList>
    </citation>
    <scope>NUCLEOTIDE SEQUENCE [LARGE SCALE GENOMIC DNA]</scope>
    <source>
        <strain evidence="5">KCTC 33792</strain>
    </source>
</reference>
<gene>
    <name evidence="4" type="primary">ytrI</name>
    <name evidence="4" type="ORF">ACFSUB_07385</name>
</gene>
<dbReference type="Proteomes" id="UP001597520">
    <property type="component" value="Unassembled WGS sequence"/>
</dbReference>
<proteinExistence type="predicted"/>
<evidence type="ECO:0000256" key="2">
    <source>
        <dbReference type="SAM" id="Phobius"/>
    </source>
</evidence>
<keyword evidence="2" id="KW-1133">Transmembrane helix</keyword>
<dbReference type="NCBIfam" id="NF041479">
    <property type="entry name" value="spor_membprot_YtrI"/>
    <property type="match status" value="1"/>
</dbReference>
<feature type="domain" description="Sporulation membrane protein YtrI C-terminal" evidence="3">
    <location>
        <begin position="80"/>
        <end position="163"/>
    </location>
</feature>
<keyword evidence="2" id="KW-0472">Membrane</keyword>
<keyword evidence="2" id="KW-0812">Transmembrane</keyword>
<sequence>MRIPPYYRRPGWQRFFAGAVIGGLGGWAFFLFQFGAVHEELVIEINKQRLQIEEQEEQIEVLRSEERRRNQENEQKLTIQDIELLFTNEKSTELNELALYELKQQAENEVKFLDGKNIESVVEGKELIKKAVENKRYETGDNEFRLTIREMHIYTTLELHLKILPPEQETSSLRLEMEHGLSRSSSDFPSGGIYT</sequence>
<organism evidence="4 5">
    <name type="scientific">Salibacterium lacus</name>
    <dbReference type="NCBI Taxonomy" id="1898109"/>
    <lineage>
        <taxon>Bacteria</taxon>
        <taxon>Bacillati</taxon>
        <taxon>Bacillota</taxon>
        <taxon>Bacilli</taxon>
        <taxon>Bacillales</taxon>
        <taxon>Bacillaceae</taxon>
    </lineage>
</organism>
<name>A0ABW5SZY8_9BACI</name>
<keyword evidence="5" id="KW-1185">Reference proteome</keyword>